<feature type="transmembrane region" description="Helical" evidence="6">
    <location>
        <begin position="286"/>
        <end position="312"/>
    </location>
</feature>
<proteinExistence type="predicted"/>
<evidence type="ECO:0000256" key="6">
    <source>
        <dbReference type="SAM" id="Phobius"/>
    </source>
</evidence>
<dbReference type="STRING" id="121290.APY04_3237"/>
<dbReference type="InterPro" id="IPR050833">
    <property type="entry name" value="Poly_Biosynth_Transport"/>
</dbReference>
<keyword evidence="8" id="KW-1185">Reference proteome</keyword>
<organism evidence="7 8">
    <name type="scientific">Hyphomicrobium sulfonivorans</name>
    <dbReference type="NCBI Taxonomy" id="121290"/>
    <lineage>
        <taxon>Bacteria</taxon>
        <taxon>Pseudomonadati</taxon>
        <taxon>Pseudomonadota</taxon>
        <taxon>Alphaproteobacteria</taxon>
        <taxon>Hyphomicrobiales</taxon>
        <taxon>Hyphomicrobiaceae</taxon>
        <taxon>Hyphomicrobium</taxon>
    </lineage>
</organism>
<dbReference type="Pfam" id="PF13440">
    <property type="entry name" value="Polysacc_synt_3"/>
    <property type="match status" value="1"/>
</dbReference>
<feature type="transmembrane region" description="Helical" evidence="6">
    <location>
        <begin position="132"/>
        <end position="154"/>
    </location>
</feature>
<evidence type="ECO:0000256" key="4">
    <source>
        <dbReference type="ARBA" id="ARBA00022989"/>
    </source>
</evidence>
<feature type="transmembrane region" description="Helical" evidence="6">
    <location>
        <begin position="414"/>
        <end position="434"/>
    </location>
</feature>
<feature type="transmembrane region" description="Helical" evidence="6">
    <location>
        <begin position="31"/>
        <end position="54"/>
    </location>
</feature>
<feature type="transmembrane region" description="Helical" evidence="6">
    <location>
        <begin position="244"/>
        <end position="265"/>
    </location>
</feature>
<feature type="transmembrane region" description="Helical" evidence="6">
    <location>
        <begin position="318"/>
        <end position="339"/>
    </location>
</feature>
<dbReference type="EMBL" id="LMTR01000091">
    <property type="protein sequence ID" value="KWT64569.1"/>
    <property type="molecule type" value="Genomic_DNA"/>
</dbReference>
<feature type="transmembrane region" description="Helical" evidence="6">
    <location>
        <begin position="380"/>
        <end position="402"/>
    </location>
</feature>
<feature type="transmembrane region" description="Helical" evidence="6">
    <location>
        <begin position="351"/>
        <end position="374"/>
    </location>
</feature>
<evidence type="ECO:0000256" key="5">
    <source>
        <dbReference type="ARBA" id="ARBA00023136"/>
    </source>
</evidence>
<dbReference type="PANTHER" id="PTHR30250:SF11">
    <property type="entry name" value="O-ANTIGEN TRANSPORTER-RELATED"/>
    <property type="match status" value="1"/>
</dbReference>
<sequence>MLVGGAAFAQLLNLAGTLAVARIYGLHEYGIYAIFIAFQTLAISVATLRFELALVVEQSEAAVYDLYGLSTYILTAASLILAAWVYLPLPSGISPSSFSGDSFLLLPFSVFFAGQYVLLGQWCVRVGMFNQFAVAATSLAAVTVAAQVLGGLLAPAAPTLMLGYTVGQIAGIVVLWLGLRKDVSLQSVLTSLTRFGSFWPLMRRHYRFAVYQMPNSLAGAAYVGAPAIILGSAISAQAAGAFSFAIRMIFQPLALLPTAFGQVVFSKMARSLDRLREWERPLAKVYLGFGLLFALPCSIVMCFGEDLAVFFLGEQWRLAGKMAEVMVLPCVMMALVAGYDRIYDNIGAQRVAFILSFCSAGLMVAGVLFTVSYLRDVELFYWFFSLLHLAYAYAWMFFAMMLCGFSVSRASGRWLAVVLLVLLVAATITAVTALGGSALFAIAAGVLVYAVSVLMVRGFLMTRLQ</sequence>
<keyword evidence="3 6" id="KW-0812">Transmembrane</keyword>
<dbReference type="RefSeq" id="WP_068464558.1">
    <property type="nucleotide sequence ID" value="NZ_LMTR01000091.1"/>
</dbReference>
<name>A0A109B9I7_HYPSL</name>
<evidence type="ECO:0000313" key="7">
    <source>
        <dbReference type="EMBL" id="KWT64569.1"/>
    </source>
</evidence>
<evidence type="ECO:0000256" key="1">
    <source>
        <dbReference type="ARBA" id="ARBA00004651"/>
    </source>
</evidence>
<dbReference type="GO" id="GO:0005886">
    <property type="term" value="C:plasma membrane"/>
    <property type="evidence" value="ECO:0007669"/>
    <property type="project" value="UniProtKB-SubCell"/>
</dbReference>
<dbReference type="PATRIC" id="fig|121290.4.peg.2077"/>
<feature type="transmembrane region" description="Helical" evidence="6">
    <location>
        <begin position="102"/>
        <end position="120"/>
    </location>
</feature>
<dbReference type="Proteomes" id="UP000059074">
    <property type="component" value="Unassembled WGS sequence"/>
</dbReference>
<accession>A0A109B9I7</accession>
<comment type="subcellular location">
    <subcellularLocation>
        <location evidence="1">Cell membrane</location>
        <topology evidence="1">Multi-pass membrane protein</topology>
    </subcellularLocation>
</comment>
<keyword evidence="4 6" id="KW-1133">Transmembrane helix</keyword>
<dbReference type="AlphaFoldDB" id="A0A109B9I7"/>
<feature type="transmembrane region" description="Helical" evidence="6">
    <location>
        <begin position="160"/>
        <end position="179"/>
    </location>
</feature>
<feature type="transmembrane region" description="Helical" evidence="6">
    <location>
        <begin position="66"/>
        <end position="87"/>
    </location>
</feature>
<keyword evidence="5 6" id="KW-0472">Membrane</keyword>
<feature type="transmembrane region" description="Helical" evidence="6">
    <location>
        <begin position="217"/>
        <end position="238"/>
    </location>
</feature>
<dbReference type="PANTHER" id="PTHR30250">
    <property type="entry name" value="PST FAMILY PREDICTED COLANIC ACID TRANSPORTER"/>
    <property type="match status" value="1"/>
</dbReference>
<keyword evidence="2" id="KW-1003">Cell membrane</keyword>
<dbReference type="OrthoDB" id="7605542at2"/>
<evidence type="ECO:0000313" key="8">
    <source>
        <dbReference type="Proteomes" id="UP000059074"/>
    </source>
</evidence>
<evidence type="ECO:0000256" key="2">
    <source>
        <dbReference type="ARBA" id="ARBA00022475"/>
    </source>
</evidence>
<gene>
    <name evidence="7" type="ORF">APY04_3237</name>
</gene>
<protein>
    <submittedName>
        <fullName evidence="7">O-antigen flippase Wzx</fullName>
    </submittedName>
</protein>
<reference evidence="7 8" key="1">
    <citation type="submission" date="2015-10" db="EMBL/GenBank/DDBJ databases">
        <title>Transcriptomic analysis of a linuron degrading triple-species bacterial consortium.</title>
        <authorList>
            <person name="Albers P."/>
        </authorList>
    </citation>
    <scope>NUCLEOTIDE SEQUENCE [LARGE SCALE GENOMIC DNA]</scope>
    <source>
        <strain evidence="7 8">WDL6</strain>
    </source>
</reference>
<feature type="transmembrane region" description="Helical" evidence="6">
    <location>
        <begin position="440"/>
        <end position="460"/>
    </location>
</feature>
<evidence type="ECO:0000256" key="3">
    <source>
        <dbReference type="ARBA" id="ARBA00022692"/>
    </source>
</evidence>
<comment type="caution">
    <text evidence="7">The sequence shown here is derived from an EMBL/GenBank/DDBJ whole genome shotgun (WGS) entry which is preliminary data.</text>
</comment>